<dbReference type="Gene3D" id="1.10.10.820">
    <property type="match status" value="1"/>
</dbReference>
<dbReference type="SUPFAM" id="SSF52540">
    <property type="entry name" value="P-loop containing nucleoside triphosphate hydrolases"/>
    <property type="match status" value="1"/>
</dbReference>
<evidence type="ECO:0000256" key="9">
    <source>
        <dbReference type="PROSITE-ProRule" id="PRU00288"/>
    </source>
</evidence>
<feature type="domain" description="Myosin motor" evidence="15">
    <location>
        <begin position="75"/>
        <end position="801"/>
    </location>
</feature>
<dbReference type="InterPro" id="IPR001164">
    <property type="entry name" value="ArfGAP_dom"/>
</dbReference>
<evidence type="ECO:0000256" key="12">
    <source>
        <dbReference type="SAM" id="MobiDB-lite"/>
    </source>
</evidence>
<accession>A0A024GAF6</accession>
<dbReference type="GO" id="GO:0007015">
    <property type="term" value="P:actin filament organization"/>
    <property type="evidence" value="ECO:0007669"/>
    <property type="project" value="TreeGrafter"/>
</dbReference>
<keyword evidence="17" id="KW-1185">Reference proteome</keyword>
<feature type="region of interest" description="Actin-binding" evidence="10">
    <location>
        <begin position="664"/>
        <end position="686"/>
    </location>
</feature>
<evidence type="ECO:0000259" key="13">
    <source>
        <dbReference type="PROSITE" id="PS50003"/>
    </source>
</evidence>
<dbReference type="InterPro" id="IPR001849">
    <property type="entry name" value="PH_domain"/>
</dbReference>
<feature type="repeat" description="ANK" evidence="8">
    <location>
        <begin position="1120"/>
        <end position="1152"/>
    </location>
</feature>
<dbReference type="InterPro" id="IPR002110">
    <property type="entry name" value="Ankyrin_rpt"/>
</dbReference>
<feature type="domain" description="Arf-GAP" evidence="14">
    <location>
        <begin position="1761"/>
        <end position="1885"/>
    </location>
</feature>
<dbReference type="GO" id="GO:0005096">
    <property type="term" value="F:GTPase activator activity"/>
    <property type="evidence" value="ECO:0007669"/>
    <property type="project" value="InterPro"/>
</dbReference>
<dbReference type="SUPFAM" id="SSF48403">
    <property type="entry name" value="Ankyrin repeat"/>
    <property type="match status" value="2"/>
</dbReference>
<dbReference type="InterPro" id="IPR027417">
    <property type="entry name" value="P-loop_NTPase"/>
</dbReference>
<feature type="binding site" evidence="10">
    <location>
        <begin position="170"/>
        <end position="177"/>
    </location>
    <ligand>
        <name>ATP</name>
        <dbReference type="ChEBI" id="CHEBI:30616"/>
    </ligand>
</feature>
<dbReference type="Gene3D" id="1.20.120.720">
    <property type="entry name" value="Myosin VI head, motor domain, U50 subdomain"/>
    <property type="match status" value="1"/>
</dbReference>
<keyword evidence="11" id="KW-0175">Coiled coil</keyword>
<keyword evidence="2 10" id="KW-0547">Nucleotide-binding</keyword>
<comment type="caution">
    <text evidence="16">The sequence shown here is derived from an EMBL/GenBank/DDBJ whole genome shotgun (WGS) entry which is preliminary data.</text>
</comment>
<dbReference type="PROSITE" id="PS50003">
    <property type="entry name" value="PH_DOMAIN"/>
    <property type="match status" value="1"/>
</dbReference>
<evidence type="ECO:0000256" key="8">
    <source>
        <dbReference type="PROSITE-ProRule" id="PRU00023"/>
    </source>
</evidence>
<keyword evidence="1" id="KW-0479">Metal-binding</keyword>
<evidence type="ECO:0000256" key="3">
    <source>
        <dbReference type="ARBA" id="ARBA00022833"/>
    </source>
</evidence>
<dbReference type="InterPro" id="IPR036770">
    <property type="entry name" value="Ankyrin_rpt-contain_sf"/>
</dbReference>
<dbReference type="GO" id="GO:0005737">
    <property type="term" value="C:cytoplasm"/>
    <property type="evidence" value="ECO:0007669"/>
    <property type="project" value="InterPro"/>
</dbReference>
<dbReference type="PRINTS" id="PR00193">
    <property type="entry name" value="MYOSINHEAVY"/>
</dbReference>
<dbReference type="InterPro" id="IPR011993">
    <property type="entry name" value="PH-like_dom_sf"/>
</dbReference>
<evidence type="ECO:0000313" key="16">
    <source>
        <dbReference type="EMBL" id="CCI43649.1"/>
    </source>
</evidence>
<protein>
    <submittedName>
        <fullName evidence="16">Uncharacterized protein</fullName>
    </submittedName>
</protein>
<dbReference type="SMART" id="SM00248">
    <property type="entry name" value="ANK"/>
    <property type="match status" value="5"/>
</dbReference>
<keyword evidence="5 10" id="KW-0518">Myosin</keyword>
<dbReference type="InterPro" id="IPR036961">
    <property type="entry name" value="Kinesin_motor_dom_sf"/>
</dbReference>
<sequence length="1955" mass="222378">MAASSTSCTRRCVYVNTVSVKHIKQSVNDVRYPWKRGTLIAVNRNTVELDTGQVVDCIRTSDIVDANGKDPSSWVHLNNINTLTHTNEPCIVAYLKARFLQDQLYCYSGKVLIALNPFKQIPNLYNMTCFRGSDVPHVFSIAEDAYKQIQTIQSSMHSNAPKSQTIVVTGESGSGKTETTKYILMYLASASLQASKKSSSNGTEREERALIANPILEAFGNACTLRNENSSRFGKFMRLIFHKDERNVWRWKNSIMETYLLEKVRVVHQMPEERNFHIFYELLAGVSCDTREELHLNGYQISDFAYINQRQFSCRKDGVDDASEFDRVKISMEAIGMKDHDQLWIWRILSSILHLGNIQFRENDENEMTTGSNDQSRCNVLFSKKCHLEAASSLLSIDTEDVLTLLTTRSFSAAGEVYHVYNTTKQCTDARDCAARALYGLVFEHLITKINVFQGSHMLHPKDSTFIGVLDIFGFEVFDSNHFEQFCINYANEKLQYIFLRDVLLQEQTVHLEEGVGWNHVAVADNSLCISLIEDRLIGIFSILDEECLIPKGSDASFARKMYTQHGQHNHFEVSRKDEADTAFTIKHYAGNVRYQAVGFCEKNKDTSDERLVEALAGSKNLHVAAVARQSVSQETSECRSDGIRRRTSFIGSSGIGSKFRQQLKSLLNTFNDTTRHFIRCIKPNCHNEKDLFDECKVASQLCHGGILQASQVSRQSYPVRMLHQDFLSRYWMLQRQDSDKSTAGTPIKLQAEIYSQSMIQLFKDHSSKSSSNWPGRLLEVGRTRVFMHQLLYDYLEEARSRISQKSATCIQCYWKRYSHQNAYKIKYSSVLKAQRWCRAQLRRIRGRKESCTLKSHQAAYAVKTCLQRLQSTCSTDYETQSAASTQGTPGLDQYRSSTYSATFWSEPEDDSTSSAQMLQEYQIQLKEWQARALSAEIELDKIRQSKRTIPSVPQCPNNFKQEVCISDIRGSLRTAIINNQIHKVIALLTNNDMAQILAELDADSGCTLLHLVVQYGRKSILGLFFGPDLLPYLDINAADFNGNTPLHYAARLSDTAIASYMMQLLLNFDADAKLSNNLGQSALHVSMMFRGKEGSPLRAFSLSQMLLRYSHTVNQLDCRMRTALHYAAENGYVQACVWLVRHGWDVNAIDSTGMRVITLPLAVKLIPHLMSRPSFIPNEKIHACMICVRSFDIYLVSRSYMELRNEELHRLLKKKDEMILDLQSRLRAYEDRFGPLSDTIKASKDGEIKSENTFDIKFKADSVQSAINANSLLNTLTAMNVSEKSPIRTGHNIIIDYSDDSPNFRRQLEGLELSINGLRTLLKEIGSSAKEYVAMGLRFGESEAAIANEITNRKHSRAIFTTCYPEFGTLSSIFNEFHEIVTQMHSSRVSLLFSIESLLLHATEEFGEKEFRDITDLRKEMLRLGDEYESLLGKFLSKSRPGNSNNTNDTGTLNPMTYVDTEHSFPLGPPSLLIHTNSLSNAIGDRFPTTPSNLKSLEKDVCQARMRFELSRFDLVWYLNRMESQKKLFLIEVFNSSLYAFFGHIQACHEFIQSQEPKVRRRQEMLQTAKEKFAQDDTMWLEQREKLESQLRSDCNEPRFEDPRTRVSPSTSNSVAITDTSSIWVRGLRPSVQVLSTQTMENQDGNRGHASVQQGYLFIRTSSFPVRSWKRKWFEIHGGKLYQSRGSHMDFVLVCDLMLSKVRECCNAQLPFCLEVLDANQNKTVLQATSEFEMMEWIQAAQRITESMLEKQSHRMKVHPEQQQYVQDILIQNASCADCGHTTADWVSINLGVLLCIECSGIHRSLGVHISKIRSLTLDSWELALLQLLRNHLGNTVINSVLEAVIPTGWTKPLPLISSREEKTKWIHAKYLFRAFIDRDTKADTIQIDFLQAARNGDINGLIRGLAYGVDINVCDEEKQTALQLSAQKNATWCCEYLLLNGASPTKAASDTNA</sequence>
<dbReference type="STRING" id="65357.A0A024GAF6"/>
<dbReference type="PANTHER" id="PTHR13140">
    <property type="entry name" value="MYOSIN"/>
    <property type="match status" value="1"/>
</dbReference>
<keyword evidence="7 10" id="KW-0009">Actin-binding</keyword>
<dbReference type="EMBL" id="CAIX01000052">
    <property type="protein sequence ID" value="CCI43649.1"/>
    <property type="molecule type" value="Genomic_DNA"/>
</dbReference>
<feature type="region of interest" description="Disordered" evidence="12">
    <location>
        <begin position="1593"/>
        <end position="1614"/>
    </location>
</feature>
<dbReference type="InterPro" id="IPR004148">
    <property type="entry name" value="BAR_dom"/>
</dbReference>
<dbReference type="InterPro" id="IPR027267">
    <property type="entry name" value="AH/BAR_dom_sf"/>
</dbReference>
<comment type="similarity">
    <text evidence="10">Belongs to the TRAFAC class myosin-kinesin ATPase superfamily. Myosin family.</text>
</comment>
<dbReference type="PROSITE" id="PS50115">
    <property type="entry name" value="ARFGAP"/>
    <property type="match status" value="1"/>
</dbReference>
<organism evidence="16 17">
    <name type="scientific">Albugo candida</name>
    <dbReference type="NCBI Taxonomy" id="65357"/>
    <lineage>
        <taxon>Eukaryota</taxon>
        <taxon>Sar</taxon>
        <taxon>Stramenopiles</taxon>
        <taxon>Oomycota</taxon>
        <taxon>Peronosporomycetes</taxon>
        <taxon>Albuginales</taxon>
        <taxon>Albuginaceae</taxon>
        <taxon>Albugo</taxon>
    </lineage>
</organism>
<dbReference type="InterPro" id="IPR001609">
    <property type="entry name" value="Myosin_head_motor_dom-like"/>
</dbReference>
<dbReference type="GO" id="GO:0051015">
    <property type="term" value="F:actin filament binding"/>
    <property type="evidence" value="ECO:0007669"/>
    <property type="project" value="TreeGrafter"/>
</dbReference>
<dbReference type="InterPro" id="IPR037278">
    <property type="entry name" value="ARFGAP/RecO"/>
</dbReference>
<evidence type="ECO:0000256" key="1">
    <source>
        <dbReference type="ARBA" id="ARBA00022723"/>
    </source>
</evidence>
<dbReference type="SMART" id="SM00233">
    <property type="entry name" value="PH"/>
    <property type="match status" value="1"/>
</dbReference>
<dbReference type="Gene3D" id="1.10.220.150">
    <property type="entry name" value="Arf GTPase activating protein"/>
    <property type="match status" value="1"/>
</dbReference>
<feature type="domain" description="PH" evidence="13">
    <location>
        <begin position="1651"/>
        <end position="1747"/>
    </location>
</feature>
<feature type="compositionally biased region" description="Basic and acidic residues" evidence="12">
    <location>
        <begin position="1593"/>
        <end position="1606"/>
    </location>
</feature>
<keyword evidence="6 10" id="KW-0505">Motor protein</keyword>
<dbReference type="PROSITE" id="PS50297">
    <property type="entry name" value="ANK_REP_REGION"/>
    <property type="match status" value="2"/>
</dbReference>
<dbReference type="GO" id="GO:0008270">
    <property type="term" value="F:zinc ion binding"/>
    <property type="evidence" value="ECO:0007669"/>
    <property type="project" value="UniProtKB-KW"/>
</dbReference>
<dbReference type="Pfam" id="PF12796">
    <property type="entry name" value="Ank_2"/>
    <property type="match status" value="1"/>
</dbReference>
<evidence type="ECO:0000256" key="10">
    <source>
        <dbReference type="PROSITE-ProRule" id="PRU00782"/>
    </source>
</evidence>
<dbReference type="GO" id="GO:0000146">
    <property type="term" value="F:microfilament motor activity"/>
    <property type="evidence" value="ECO:0007669"/>
    <property type="project" value="TreeGrafter"/>
</dbReference>
<dbReference type="GO" id="GO:0016459">
    <property type="term" value="C:myosin complex"/>
    <property type="evidence" value="ECO:0007669"/>
    <property type="project" value="UniProtKB-KW"/>
</dbReference>
<dbReference type="Gene3D" id="1.20.58.530">
    <property type="match status" value="1"/>
</dbReference>
<dbReference type="Pfam" id="PF00169">
    <property type="entry name" value="PH"/>
    <property type="match status" value="1"/>
</dbReference>
<reference evidence="16 17" key="1">
    <citation type="submission" date="2012-05" db="EMBL/GenBank/DDBJ databases">
        <title>Recombination and specialization in a pathogen metapopulation.</title>
        <authorList>
            <person name="Gardiner A."/>
            <person name="Kemen E."/>
            <person name="Schultz-Larsen T."/>
            <person name="MacLean D."/>
            <person name="Van Oosterhout C."/>
            <person name="Jones J.D.G."/>
        </authorList>
    </citation>
    <scope>NUCLEOTIDE SEQUENCE [LARGE SCALE GENOMIC DNA]</scope>
    <source>
        <strain evidence="16 17">Ac Nc2</strain>
    </source>
</reference>
<dbReference type="SUPFAM" id="SSF103657">
    <property type="entry name" value="BAR/IMD domain-like"/>
    <property type="match status" value="1"/>
</dbReference>
<evidence type="ECO:0000259" key="15">
    <source>
        <dbReference type="PROSITE" id="PS51456"/>
    </source>
</evidence>
<dbReference type="Gene3D" id="3.40.850.10">
    <property type="entry name" value="Kinesin motor domain"/>
    <property type="match status" value="1"/>
</dbReference>
<dbReference type="Gene3D" id="2.30.29.30">
    <property type="entry name" value="Pleckstrin-homology domain (PH domain)/Phosphotyrosine-binding domain (PTB)"/>
    <property type="match status" value="1"/>
</dbReference>
<evidence type="ECO:0000256" key="5">
    <source>
        <dbReference type="ARBA" id="ARBA00023123"/>
    </source>
</evidence>
<dbReference type="GO" id="GO:0005524">
    <property type="term" value="F:ATP binding"/>
    <property type="evidence" value="ECO:0007669"/>
    <property type="project" value="UniProtKB-UniRule"/>
</dbReference>
<dbReference type="PANTHER" id="PTHR13140:SF845">
    <property type="entry name" value="MYOSIN-LIKE PROTEIN"/>
    <property type="match status" value="1"/>
</dbReference>
<dbReference type="SUPFAM" id="SSF57863">
    <property type="entry name" value="ArfGap/RecO-like zinc finger"/>
    <property type="match status" value="1"/>
</dbReference>
<dbReference type="Proteomes" id="UP000053237">
    <property type="component" value="Unassembled WGS sequence"/>
</dbReference>
<evidence type="ECO:0000259" key="14">
    <source>
        <dbReference type="PROSITE" id="PS50115"/>
    </source>
</evidence>
<dbReference type="Gene3D" id="1.20.1270.60">
    <property type="entry name" value="Arfaptin homology (AH) domain/BAR domain"/>
    <property type="match status" value="1"/>
</dbReference>
<gene>
    <name evidence="16" type="ORF">BN9_044330</name>
</gene>
<dbReference type="Pfam" id="PF16746">
    <property type="entry name" value="BAR_3"/>
    <property type="match status" value="1"/>
</dbReference>
<dbReference type="OrthoDB" id="1638493at2759"/>
<dbReference type="SMART" id="SM00105">
    <property type="entry name" value="ArfGap"/>
    <property type="match status" value="1"/>
</dbReference>
<dbReference type="CDD" id="cd13250">
    <property type="entry name" value="PH_ACAP"/>
    <property type="match status" value="1"/>
</dbReference>
<name>A0A024GAF6_9STRA</name>
<evidence type="ECO:0000256" key="11">
    <source>
        <dbReference type="SAM" id="Coils"/>
    </source>
</evidence>
<dbReference type="GO" id="GO:0016020">
    <property type="term" value="C:membrane"/>
    <property type="evidence" value="ECO:0007669"/>
    <property type="project" value="TreeGrafter"/>
</dbReference>
<evidence type="ECO:0000256" key="6">
    <source>
        <dbReference type="ARBA" id="ARBA00023175"/>
    </source>
</evidence>
<dbReference type="SUPFAM" id="SSF50729">
    <property type="entry name" value="PH domain-like"/>
    <property type="match status" value="1"/>
</dbReference>
<dbReference type="Pfam" id="PF01412">
    <property type="entry name" value="ArfGap"/>
    <property type="match status" value="1"/>
</dbReference>
<evidence type="ECO:0000256" key="2">
    <source>
        <dbReference type="ARBA" id="ARBA00022741"/>
    </source>
</evidence>
<proteinExistence type="inferred from homology"/>
<dbReference type="Gene3D" id="1.20.5.4820">
    <property type="match status" value="1"/>
</dbReference>
<dbReference type="PROSITE" id="PS50088">
    <property type="entry name" value="ANK_REPEAT"/>
    <property type="match status" value="2"/>
</dbReference>
<keyword evidence="8" id="KW-0040">ANK repeat</keyword>
<dbReference type="Gene3D" id="1.25.40.20">
    <property type="entry name" value="Ankyrin repeat-containing domain"/>
    <property type="match status" value="3"/>
</dbReference>
<dbReference type="FunFam" id="1.10.10.820:FF:000001">
    <property type="entry name" value="Myosin heavy chain"/>
    <property type="match status" value="1"/>
</dbReference>
<feature type="repeat" description="ANK" evidence="8">
    <location>
        <begin position="1042"/>
        <end position="1078"/>
    </location>
</feature>
<evidence type="ECO:0000313" key="17">
    <source>
        <dbReference type="Proteomes" id="UP000053237"/>
    </source>
</evidence>
<keyword evidence="3" id="KW-0862">Zinc</keyword>
<dbReference type="PROSITE" id="PS51456">
    <property type="entry name" value="MYOSIN_MOTOR"/>
    <property type="match status" value="1"/>
</dbReference>
<dbReference type="Pfam" id="PF00063">
    <property type="entry name" value="Myosin_head"/>
    <property type="match status" value="1"/>
</dbReference>
<keyword evidence="4 10" id="KW-0067">ATP-binding</keyword>
<evidence type="ECO:0000256" key="4">
    <source>
        <dbReference type="ARBA" id="ARBA00022840"/>
    </source>
</evidence>
<dbReference type="SMART" id="SM00242">
    <property type="entry name" value="MYSc"/>
    <property type="match status" value="1"/>
</dbReference>
<evidence type="ECO:0000256" key="7">
    <source>
        <dbReference type="ARBA" id="ARBA00023203"/>
    </source>
</evidence>
<feature type="coiled-coil region" evidence="11">
    <location>
        <begin position="919"/>
        <end position="946"/>
    </location>
</feature>
<dbReference type="InterPro" id="IPR038508">
    <property type="entry name" value="ArfGAP_dom_sf"/>
</dbReference>
<keyword evidence="9" id="KW-0863">Zinc-finger</keyword>
<dbReference type="InParanoid" id="A0A024GAF6"/>